<proteinExistence type="predicted"/>
<feature type="region of interest" description="Disordered" evidence="1">
    <location>
        <begin position="74"/>
        <end position="102"/>
    </location>
</feature>
<comment type="caution">
    <text evidence="2">The sequence shown here is derived from an EMBL/GenBank/DDBJ whole genome shotgun (WGS) entry which is preliminary data.</text>
</comment>
<keyword evidence="3" id="KW-1185">Reference proteome</keyword>
<evidence type="ECO:0000313" key="3">
    <source>
        <dbReference type="Proteomes" id="UP001165289"/>
    </source>
</evidence>
<organism evidence="2 3">
    <name type="scientific">Oopsacas minuta</name>
    <dbReference type="NCBI Taxonomy" id="111878"/>
    <lineage>
        <taxon>Eukaryota</taxon>
        <taxon>Metazoa</taxon>
        <taxon>Porifera</taxon>
        <taxon>Hexactinellida</taxon>
        <taxon>Hexasterophora</taxon>
        <taxon>Lyssacinosida</taxon>
        <taxon>Leucopsacidae</taxon>
        <taxon>Oopsacas</taxon>
    </lineage>
</organism>
<accession>A0AAV7JEW4</accession>
<evidence type="ECO:0000256" key="1">
    <source>
        <dbReference type="SAM" id="MobiDB-lite"/>
    </source>
</evidence>
<sequence length="118" mass="14028">MILMKKKQDCPGNKPAMSEAFFLKFAKTNFRRKIRASSETKGPTSYFESFPNRARGTRRLKYQRPHRDNLREIDFEDRSAEHKEHDRASKASLRNKEYEHEHNISLKSRVELPALRHV</sequence>
<gene>
    <name evidence="2" type="ORF">LOD99_8933</name>
</gene>
<dbReference type="EMBL" id="JAKMXF010000346">
    <property type="protein sequence ID" value="KAI6647096.1"/>
    <property type="molecule type" value="Genomic_DNA"/>
</dbReference>
<protein>
    <submittedName>
        <fullName evidence="2">Uncharacterized protein</fullName>
    </submittedName>
</protein>
<evidence type="ECO:0000313" key="2">
    <source>
        <dbReference type="EMBL" id="KAI6647096.1"/>
    </source>
</evidence>
<reference evidence="2 3" key="1">
    <citation type="journal article" date="2023" name="BMC Biol.">
        <title>The compact genome of the sponge Oopsacas minuta (Hexactinellida) is lacking key metazoan core genes.</title>
        <authorList>
            <person name="Santini S."/>
            <person name="Schenkelaars Q."/>
            <person name="Jourda C."/>
            <person name="Duchesne M."/>
            <person name="Belahbib H."/>
            <person name="Rocher C."/>
            <person name="Selva M."/>
            <person name="Riesgo A."/>
            <person name="Vervoort M."/>
            <person name="Leys S.P."/>
            <person name="Kodjabachian L."/>
            <person name="Le Bivic A."/>
            <person name="Borchiellini C."/>
            <person name="Claverie J.M."/>
            <person name="Renard E."/>
        </authorList>
    </citation>
    <scope>NUCLEOTIDE SEQUENCE [LARGE SCALE GENOMIC DNA]</scope>
    <source>
        <strain evidence="2">SPO-2</strain>
    </source>
</reference>
<dbReference type="Proteomes" id="UP001165289">
    <property type="component" value="Unassembled WGS sequence"/>
</dbReference>
<name>A0AAV7JEW4_9METZ</name>
<dbReference type="AlphaFoldDB" id="A0AAV7JEW4"/>